<gene>
    <name evidence="3" type="ORF">R3P38DRAFT_3255951</name>
</gene>
<accession>A0AAW0DC42</accession>
<dbReference type="Proteomes" id="UP001362999">
    <property type="component" value="Unassembled WGS sequence"/>
</dbReference>
<comment type="caution">
    <text evidence="3">The sequence shown here is derived from an EMBL/GenBank/DDBJ whole genome shotgun (WGS) entry which is preliminary data.</text>
</comment>
<dbReference type="EMBL" id="JAWWNJ010000008">
    <property type="protein sequence ID" value="KAK7050239.1"/>
    <property type="molecule type" value="Genomic_DNA"/>
</dbReference>
<name>A0AAW0DC42_9AGAR</name>
<feature type="compositionally biased region" description="Basic and acidic residues" evidence="1">
    <location>
        <begin position="31"/>
        <end position="49"/>
    </location>
</feature>
<feature type="domain" description="DUF6697" evidence="2">
    <location>
        <begin position="114"/>
        <end position="306"/>
    </location>
</feature>
<evidence type="ECO:0000313" key="4">
    <source>
        <dbReference type="Proteomes" id="UP001362999"/>
    </source>
</evidence>
<proteinExistence type="predicted"/>
<dbReference type="Pfam" id="PF20411">
    <property type="entry name" value="DUF6697"/>
    <property type="match status" value="1"/>
</dbReference>
<feature type="region of interest" description="Disordered" evidence="1">
    <location>
        <begin position="1"/>
        <end position="81"/>
    </location>
</feature>
<evidence type="ECO:0000313" key="3">
    <source>
        <dbReference type="EMBL" id="KAK7050239.1"/>
    </source>
</evidence>
<protein>
    <recommendedName>
        <fullName evidence="2">DUF6697 domain-containing protein</fullName>
    </recommendedName>
</protein>
<dbReference type="InterPro" id="IPR046520">
    <property type="entry name" value="DUF6697"/>
</dbReference>
<keyword evidence="4" id="KW-1185">Reference proteome</keyword>
<feature type="compositionally biased region" description="Polar residues" evidence="1">
    <location>
        <begin position="21"/>
        <end position="30"/>
    </location>
</feature>
<feature type="compositionally biased region" description="Basic and acidic residues" evidence="1">
    <location>
        <begin position="1"/>
        <end position="17"/>
    </location>
</feature>
<reference evidence="3 4" key="1">
    <citation type="journal article" date="2024" name="J Genomics">
        <title>Draft genome sequencing and assembly of Favolaschia claudopus CIRM-BRFM 2984 isolated from oak limbs.</title>
        <authorList>
            <person name="Navarro D."/>
            <person name="Drula E."/>
            <person name="Chaduli D."/>
            <person name="Cazenave R."/>
            <person name="Ahrendt S."/>
            <person name="Wang J."/>
            <person name="Lipzen A."/>
            <person name="Daum C."/>
            <person name="Barry K."/>
            <person name="Grigoriev I.V."/>
            <person name="Favel A."/>
            <person name="Rosso M.N."/>
            <person name="Martin F."/>
        </authorList>
    </citation>
    <scope>NUCLEOTIDE SEQUENCE [LARGE SCALE GENOMIC DNA]</scope>
    <source>
        <strain evidence="3 4">CIRM-BRFM 2984</strain>
    </source>
</reference>
<organism evidence="3 4">
    <name type="scientific">Favolaschia claudopus</name>
    <dbReference type="NCBI Taxonomy" id="2862362"/>
    <lineage>
        <taxon>Eukaryota</taxon>
        <taxon>Fungi</taxon>
        <taxon>Dikarya</taxon>
        <taxon>Basidiomycota</taxon>
        <taxon>Agaricomycotina</taxon>
        <taxon>Agaricomycetes</taxon>
        <taxon>Agaricomycetidae</taxon>
        <taxon>Agaricales</taxon>
        <taxon>Marasmiineae</taxon>
        <taxon>Mycenaceae</taxon>
        <taxon>Favolaschia</taxon>
    </lineage>
</organism>
<sequence length="313" mass="35451">MTFRLKVERDDQDDTKVVKTATEQCPNSLKSEGDSEWSLKRNLRSDARSSKNFLTRARARKAPYSSADKKPKRDHGGKKEDVPVVLPASTIALYTAGVSTLIIDPPPNDNSLASRELLDRQIGFIPVRMEFHIREHFLYAGRPVICPAYKRNPYLPERLGDSGLLCSISQKVLNEPQWSLFVQVKRKKKVLWRYLGEYAFERVGGLKTTLFAEQSDLFKSQWAGKVLSSKKDEYSRMRARIGLRKFGHDVTEESIAEELDRNREGQRFDLTAGDVIGAMQGGHEEIAIICMKCIAYDHRFADDIAARVAVGNS</sequence>
<evidence type="ECO:0000259" key="2">
    <source>
        <dbReference type="Pfam" id="PF20411"/>
    </source>
</evidence>
<evidence type="ECO:0000256" key="1">
    <source>
        <dbReference type="SAM" id="MobiDB-lite"/>
    </source>
</evidence>
<dbReference type="AlphaFoldDB" id="A0AAW0DC42"/>